<dbReference type="RefSeq" id="XP_038741407.1">
    <property type="nucleotide sequence ID" value="XM_038893292.1"/>
</dbReference>
<dbReference type="AlphaFoldDB" id="A0A9P6HZC9"/>
<organism evidence="3 4">
    <name type="scientific">Colletotrichum karsti</name>
    <dbReference type="NCBI Taxonomy" id="1095194"/>
    <lineage>
        <taxon>Eukaryota</taxon>
        <taxon>Fungi</taxon>
        <taxon>Dikarya</taxon>
        <taxon>Ascomycota</taxon>
        <taxon>Pezizomycotina</taxon>
        <taxon>Sordariomycetes</taxon>
        <taxon>Hypocreomycetidae</taxon>
        <taxon>Glomerellales</taxon>
        <taxon>Glomerellaceae</taxon>
        <taxon>Colletotrichum</taxon>
        <taxon>Colletotrichum boninense species complex</taxon>
    </lineage>
</organism>
<dbReference type="EMBL" id="JAATWM020000041">
    <property type="protein sequence ID" value="KAF9871946.1"/>
    <property type="molecule type" value="Genomic_DNA"/>
</dbReference>
<proteinExistence type="predicted"/>
<evidence type="ECO:0000313" key="4">
    <source>
        <dbReference type="Proteomes" id="UP000781932"/>
    </source>
</evidence>
<dbReference type="InterPro" id="IPR011058">
    <property type="entry name" value="Cyanovirin-N"/>
</dbReference>
<name>A0A9P6HZC9_9PEZI</name>
<evidence type="ECO:0000313" key="3">
    <source>
        <dbReference type="EMBL" id="KAF9871946.1"/>
    </source>
</evidence>
<dbReference type="Proteomes" id="UP000781932">
    <property type="component" value="Unassembled WGS sequence"/>
</dbReference>
<dbReference type="Pfam" id="PF08881">
    <property type="entry name" value="CVNH"/>
    <property type="match status" value="1"/>
</dbReference>
<feature type="signal peptide" evidence="1">
    <location>
        <begin position="1"/>
        <end position="22"/>
    </location>
</feature>
<dbReference type="SUPFAM" id="SSF51322">
    <property type="entry name" value="Cyanovirin-N"/>
    <property type="match status" value="1"/>
</dbReference>
<reference evidence="3" key="1">
    <citation type="submission" date="2020-03" db="EMBL/GenBank/DDBJ databases">
        <authorList>
            <person name="He L."/>
        </authorList>
    </citation>
    <scope>NUCLEOTIDE SEQUENCE</scope>
    <source>
        <strain evidence="3">CkLH20</strain>
    </source>
</reference>
<dbReference type="InterPro" id="IPR036673">
    <property type="entry name" value="Cyanovirin-N_sf"/>
</dbReference>
<evidence type="ECO:0000256" key="1">
    <source>
        <dbReference type="SAM" id="SignalP"/>
    </source>
</evidence>
<dbReference type="OrthoDB" id="2947935at2759"/>
<feature type="domain" description="Cyanovirin-N" evidence="2">
    <location>
        <begin position="50"/>
        <end position="152"/>
    </location>
</feature>
<evidence type="ECO:0000259" key="2">
    <source>
        <dbReference type="SMART" id="SM01111"/>
    </source>
</evidence>
<gene>
    <name evidence="3" type="ORF">CkaCkLH20_10578</name>
</gene>
<keyword evidence="1" id="KW-0732">Signal</keyword>
<dbReference type="SMART" id="SM01111">
    <property type="entry name" value="CVNH"/>
    <property type="match status" value="1"/>
</dbReference>
<sequence>MRFNFVLVAVAALAAPFMGVAASPVPDPVPEPDMSANLFSRQTMELMGSQFTATCNSFSLNSRYPTLFYANCRAIDGSWKSSHVDLQLCLANSCGRLVIALRGRYGDSCDKFDCALSGSWFQCNCRDCGGNTQFSGLNLNDAIGNDNGELECFGLKQLG</sequence>
<feature type="chain" id="PRO_5040390602" description="Cyanovirin-N domain-containing protein" evidence="1">
    <location>
        <begin position="23"/>
        <end position="159"/>
    </location>
</feature>
<protein>
    <recommendedName>
        <fullName evidence="2">Cyanovirin-N domain-containing protein</fullName>
    </recommendedName>
</protein>
<dbReference type="Gene3D" id="2.30.60.10">
    <property type="entry name" value="Cyanovirin-N"/>
    <property type="match status" value="1"/>
</dbReference>
<keyword evidence="4" id="KW-1185">Reference proteome</keyword>
<dbReference type="GeneID" id="62166366"/>
<reference evidence="3" key="2">
    <citation type="submission" date="2020-11" db="EMBL/GenBank/DDBJ databases">
        <title>Whole genome sequencing of Colletotrichum sp.</title>
        <authorList>
            <person name="Li H."/>
        </authorList>
    </citation>
    <scope>NUCLEOTIDE SEQUENCE</scope>
    <source>
        <strain evidence="3">CkLH20</strain>
    </source>
</reference>
<comment type="caution">
    <text evidence="3">The sequence shown here is derived from an EMBL/GenBank/DDBJ whole genome shotgun (WGS) entry which is preliminary data.</text>
</comment>
<accession>A0A9P6HZC9</accession>